<dbReference type="InterPro" id="IPR003445">
    <property type="entry name" value="Cat_transpt"/>
</dbReference>
<evidence type="ECO:0000256" key="3">
    <source>
        <dbReference type="ARBA" id="ARBA00022448"/>
    </source>
</evidence>
<evidence type="ECO:0000256" key="2">
    <source>
        <dbReference type="ARBA" id="ARBA00009137"/>
    </source>
</evidence>
<protein>
    <submittedName>
        <fullName evidence="13">TrkH family potassium uptake protein</fullName>
    </submittedName>
</protein>
<comment type="similarity">
    <text evidence="2">Belongs to the TrkH potassium transport family.</text>
</comment>
<sequence>MNRKMIYRILGNILIFEGLIMILPFLVSLIYREHTAIYFIITSMVALVIGYILANLKTENKHIYAKEGFIVVAISWIVVSLIGALPFYISGEIPSYVDAFFETVSGFTTTGSSILNNIEGLSKGMLFWRCFTHWIGGMGVLVFVLAFLPQSEGQNMFLMKAEVPGPVVGKLVSKVKMTARILYAIYAFLTALEVVFLLFGGMPLFDSIVHAFSTAGTGGYAIKNSSIAYYNSYYIDMVITAFMLLFGVNFNLYYLLMLKNVKQVFKSEELRWYILIVVAFTGIITVNTLGVYGNVAQSFRYSIFQVASVITTTGFATTDFGMWPMLSQILLLLLMVVGACAGSTGGGMKISRIMILIKSAKSSVKKMVSPRRVSTINVEGKPVDNQVLDFAYSYFVVYALIFFGSVLLLSFENLDIITTLTAPLTCLGNVGPGFGDLIGPVGNFASLSNFSKIVLSFDMLAGRLELFPMILLCYSIKDEISTLCKKTFKR</sequence>
<comment type="caution">
    <text evidence="13">The sequence shown here is derived from an EMBL/GenBank/DDBJ whole genome shotgun (WGS) entry which is preliminary data.</text>
</comment>
<feature type="transmembrane region" description="Helical" evidence="12">
    <location>
        <begin position="233"/>
        <end position="258"/>
    </location>
</feature>
<feature type="transmembrane region" description="Helical" evidence="12">
    <location>
        <begin position="391"/>
        <end position="411"/>
    </location>
</feature>
<comment type="subcellular location">
    <subcellularLocation>
        <location evidence="1">Cell inner membrane</location>
        <topology evidence="1">Multi-pass membrane protein</topology>
    </subcellularLocation>
</comment>
<evidence type="ECO:0000313" key="13">
    <source>
        <dbReference type="EMBL" id="MBU5336744.1"/>
    </source>
</evidence>
<keyword evidence="7 12" id="KW-0812">Transmembrane</keyword>
<feature type="transmembrane region" description="Helical" evidence="12">
    <location>
        <begin position="181"/>
        <end position="205"/>
    </location>
</feature>
<keyword evidence="6" id="KW-0633">Potassium transport</keyword>
<organism evidence="13 14">
    <name type="scientific">Intestinibacter bartlettii</name>
    <dbReference type="NCBI Taxonomy" id="261299"/>
    <lineage>
        <taxon>Bacteria</taxon>
        <taxon>Bacillati</taxon>
        <taxon>Bacillota</taxon>
        <taxon>Clostridia</taxon>
        <taxon>Peptostreptococcales</taxon>
        <taxon>Peptostreptococcaceae</taxon>
        <taxon>Intestinibacter</taxon>
    </lineage>
</organism>
<keyword evidence="14" id="KW-1185">Reference proteome</keyword>
<keyword evidence="9 12" id="KW-1133">Transmembrane helix</keyword>
<keyword evidence="3" id="KW-0813">Transport</keyword>
<gene>
    <name evidence="13" type="ORF">KQI20_09865</name>
</gene>
<dbReference type="PIRSF" id="PIRSF006247">
    <property type="entry name" value="TrkH"/>
    <property type="match status" value="1"/>
</dbReference>
<reference evidence="13 14" key="1">
    <citation type="submission" date="2021-06" db="EMBL/GenBank/DDBJ databases">
        <authorList>
            <person name="Sun Q."/>
            <person name="Li D."/>
        </authorList>
    </citation>
    <scope>NUCLEOTIDE SEQUENCE [LARGE SCALE GENOMIC DNA]</scope>
    <source>
        <strain evidence="13 14">N19</strain>
    </source>
</reference>
<evidence type="ECO:0000256" key="4">
    <source>
        <dbReference type="ARBA" id="ARBA00022475"/>
    </source>
</evidence>
<dbReference type="PANTHER" id="PTHR32024:SF2">
    <property type="entry name" value="TRK SYSTEM POTASSIUM UPTAKE PROTEIN TRKG-RELATED"/>
    <property type="match status" value="1"/>
</dbReference>
<dbReference type="EMBL" id="JAHLOQ010000027">
    <property type="protein sequence ID" value="MBU5336744.1"/>
    <property type="molecule type" value="Genomic_DNA"/>
</dbReference>
<feature type="transmembrane region" description="Helical" evidence="12">
    <location>
        <begin position="270"/>
        <end position="292"/>
    </location>
</feature>
<evidence type="ECO:0000256" key="10">
    <source>
        <dbReference type="ARBA" id="ARBA00023065"/>
    </source>
</evidence>
<accession>A0ABS6DY41</accession>
<dbReference type="Proteomes" id="UP001196301">
    <property type="component" value="Unassembled WGS sequence"/>
</dbReference>
<feature type="transmembrane region" description="Helical" evidence="12">
    <location>
        <begin position="329"/>
        <end position="348"/>
    </location>
</feature>
<keyword evidence="10" id="KW-0406">Ion transport</keyword>
<feature type="transmembrane region" description="Helical" evidence="12">
    <location>
        <begin position="37"/>
        <end position="56"/>
    </location>
</feature>
<keyword evidence="11 12" id="KW-0472">Membrane</keyword>
<evidence type="ECO:0000256" key="12">
    <source>
        <dbReference type="SAM" id="Phobius"/>
    </source>
</evidence>
<keyword evidence="8" id="KW-0630">Potassium</keyword>
<evidence type="ECO:0000256" key="9">
    <source>
        <dbReference type="ARBA" id="ARBA00022989"/>
    </source>
</evidence>
<evidence type="ECO:0000256" key="1">
    <source>
        <dbReference type="ARBA" id="ARBA00004429"/>
    </source>
</evidence>
<name>A0ABS6DY41_9FIRM</name>
<dbReference type="Pfam" id="PF02386">
    <property type="entry name" value="TrkH"/>
    <property type="match status" value="1"/>
</dbReference>
<evidence type="ECO:0000256" key="7">
    <source>
        <dbReference type="ARBA" id="ARBA00022692"/>
    </source>
</evidence>
<evidence type="ECO:0000256" key="5">
    <source>
        <dbReference type="ARBA" id="ARBA00022519"/>
    </source>
</evidence>
<evidence type="ECO:0000256" key="6">
    <source>
        <dbReference type="ARBA" id="ARBA00022538"/>
    </source>
</evidence>
<dbReference type="PANTHER" id="PTHR32024">
    <property type="entry name" value="TRK SYSTEM POTASSIUM UPTAKE PROTEIN TRKG-RELATED"/>
    <property type="match status" value="1"/>
</dbReference>
<evidence type="ECO:0000256" key="11">
    <source>
        <dbReference type="ARBA" id="ARBA00023136"/>
    </source>
</evidence>
<feature type="transmembrane region" description="Helical" evidence="12">
    <location>
        <begin position="126"/>
        <end position="148"/>
    </location>
</feature>
<evidence type="ECO:0000313" key="14">
    <source>
        <dbReference type="Proteomes" id="UP001196301"/>
    </source>
</evidence>
<dbReference type="InterPro" id="IPR004772">
    <property type="entry name" value="TrkH"/>
</dbReference>
<keyword evidence="4" id="KW-1003">Cell membrane</keyword>
<feature type="transmembrane region" description="Helical" evidence="12">
    <location>
        <begin position="68"/>
        <end position="89"/>
    </location>
</feature>
<keyword evidence="5" id="KW-0997">Cell inner membrane</keyword>
<feature type="transmembrane region" description="Helical" evidence="12">
    <location>
        <begin position="12"/>
        <end position="31"/>
    </location>
</feature>
<evidence type="ECO:0000256" key="8">
    <source>
        <dbReference type="ARBA" id="ARBA00022958"/>
    </source>
</evidence>
<proteinExistence type="inferred from homology"/>
<dbReference type="RefSeq" id="WP_216570398.1">
    <property type="nucleotide sequence ID" value="NZ_JAHLOQ010000027.1"/>
</dbReference>